<comment type="caution">
    <text evidence="6">The sequence shown here is derived from an EMBL/GenBank/DDBJ whole genome shotgun (WGS) entry which is preliminary data.</text>
</comment>
<organism evidence="6 7">
    <name type="scientific">Buttiauxella warmboldiae</name>
    <dbReference type="NCBI Taxonomy" id="82993"/>
    <lineage>
        <taxon>Bacteria</taxon>
        <taxon>Pseudomonadati</taxon>
        <taxon>Pseudomonadota</taxon>
        <taxon>Gammaproteobacteria</taxon>
        <taxon>Enterobacterales</taxon>
        <taxon>Enterobacteriaceae</taxon>
        <taxon>Buttiauxella</taxon>
    </lineage>
</organism>
<dbReference type="EMBL" id="RPOH01000021">
    <property type="protein sequence ID" value="RPH29256.1"/>
    <property type="molecule type" value="Genomic_DNA"/>
</dbReference>
<protein>
    <submittedName>
        <fullName evidence="6">Transcriptional regulator</fullName>
    </submittedName>
</protein>
<keyword evidence="7" id="KW-1185">Reference proteome</keyword>
<comment type="similarity">
    <text evidence="1">Belongs to the ner transcriptional regulatory family.</text>
</comment>
<evidence type="ECO:0000259" key="5">
    <source>
        <dbReference type="Pfam" id="PF13693"/>
    </source>
</evidence>
<keyword evidence="4" id="KW-0804">Transcription</keyword>
<gene>
    <name evidence="6" type="ORF">EHN07_06295</name>
</gene>
<dbReference type="AlphaFoldDB" id="A0A3N5EC59"/>
<dbReference type="RefSeq" id="WP_124023327.1">
    <property type="nucleotide sequence ID" value="NZ_RPOH01000021.1"/>
</dbReference>
<dbReference type="InterPro" id="IPR038722">
    <property type="entry name" value="Ner_HTH_dom"/>
</dbReference>
<evidence type="ECO:0000256" key="2">
    <source>
        <dbReference type="ARBA" id="ARBA00023015"/>
    </source>
</evidence>
<evidence type="ECO:0000256" key="1">
    <source>
        <dbReference type="ARBA" id="ARBA00006157"/>
    </source>
</evidence>
<feature type="domain" description="Ner winged helix-turn-helix DNA-binding" evidence="5">
    <location>
        <begin position="5"/>
        <end position="76"/>
    </location>
</feature>
<dbReference type="SUPFAM" id="SSF47413">
    <property type="entry name" value="lambda repressor-like DNA-binding domains"/>
    <property type="match status" value="1"/>
</dbReference>
<evidence type="ECO:0000313" key="6">
    <source>
        <dbReference type="EMBL" id="RPH29256.1"/>
    </source>
</evidence>
<dbReference type="Pfam" id="PF13693">
    <property type="entry name" value="HTH_35"/>
    <property type="match status" value="1"/>
</dbReference>
<evidence type="ECO:0000313" key="7">
    <source>
        <dbReference type="Proteomes" id="UP000268615"/>
    </source>
</evidence>
<keyword evidence="3" id="KW-0238">DNA-binding</keyword>
<reference evidence="6 7" key="1">
    <citation type="submission" date="2018-11" db="EMBL/GenBank/DDBJ databases">
        <title>Draft genome sequence of Buttiauxella warmboldiae CCUG 35512.</title>
        <authorList>
            <person name="Salva-Serra F."/>
            <person name="Marathe N."/>
            <person name="Moore E."/>
            <person name="Svensson L."/>
            <person name="Engstrom-Jakobsson H."/>
        </authorList>
    </citation>
    <scope>NUCLEOTIDE SEQUENCE [LARGE SCALE GENOMIC DNA]</scope>
    <source>
        <strain evidence="6 7">CCUG 35512</strain>
    </source>
</reference>
<keyword evidence="2" id="KW-0805">Transcription regulation</keyword>
<dbReference type="InterPro" id="IPR010982">
    <property type="entry name" value="Lambda_DNA-bd_dom_sf"/>
</dbReference>
<dbReference type="GO" id="GO:0003677">
    <property type="term" value="F:DNA binding"/>
    <property type="evidence" value="ECO:0007669"/>
    <property type="project" value="UniProtKB-KW"/>
</dbReference>
<sequence>MIKQDWNPADIIAALHKCGTSMAAVSREVGLASSTLANALSRRWPKGEWLIATALNIHPAEIWPSRYARQEKYRLPKHPWPGMKLVVPATYFPVPEKHSRLARGTVFPA</sequence>
<evidence type="ECO:0000256" key="3">
    <source>
        <dbReference type="ARBA" id="ARBA00023125"/>
    </source>
</evidence>
<accession>A0A3N5EC59</accession>
<proteinExistence type="inferred from homology"/>
<evidence type="ECO:0000256" key="4">
    <source>
        <dbReference type="ARBA" id="ARBA00023163"/>
    </source>
</evidence>
<name>A0A3N5EC59_9ENTR</name>
<dbReference type="Gene3D" id="1.10.260.40">
    <property type="entry name" value="lambda repressor-like DNA-binding domains"/>
    <property type="match status" value="1"/>
</dbReference>
<dbReference type="Proteomes" id="UP000268615">
    <property type="component" value="Unassembled WGS sequence"/>
</dbReference>
<dbReference type="OrthoDB" id="5405994at2"/>